<gene>
    <name evidence="3" type="ORF">NSK_003388</name>
</gene>
<feature type="region of interest" description="Disordered" evidence="1">
    <location>
        <begin position="415"/>
        <end position="452"/>
    </location>
</feature>
<evidence type="ECO:0000313" key="4">
    <source>
        <dbReference type="Proteomes" id="UP000355283"/>
    </source>
</evidence>
<dbReference type="InterPro" id="IPR018961">
    <property type="entry name" value="DnaJ_homolog_subfam-C_membr-28"/>
</dbReference>
<comment type="caution">
    <text evidence="3">The sequence shown here is derived from an EMBL/GenBank/DDBJ whole genome shotgun (WGS) entry which is preliminary data.</text>
</comment>
<evidence type="ECO:0000313" key="3">
    <source>
        <dbReference type="EMBL" id="TFJ85340.1"/>
    </source>
</evidence>
<name>A0A4D9D1P5_9STRA</name>
<dbReference type="AlphaFoldDB" id="A0A4D9D1P5"/>
<dbReference type="OrthoDB" id="1922282at2759"/>
<accession>A0A4D9D1P5</accession>
<reference evidence="3 4" key="1">
    <citation type="submission" date="2019-01" db="EMBL/GenBank/DDBJ databases">
        <title>Nuclear Genome Assembly of the Microalgal Biofuel strain Nannochloropsis salina CCMP1776.</title>
        <authorList>
            <person name="Hovde B."/>
        </authorList>
    </citation>
    <scope>NUCLEOTIDE SEQUENCE [LARGE SCALE GENOMIC DNA]</scope>
    <source>
        <strain evidence="3 4">CCMP1776</strain>
    </source>
</reference>
<feature type="region of interest" description="Disordered" evidence="1">
    <location>
        <begin position="29"/>
        <end position="98"/>
    </location>
</feature>
<keyword evidence="4" id="KW-1185">Reference proteome</keyword>
<dbReference type="EMBL" id="SDOX01000015">
    <property type="protein sequence ID" value="TFJ85340.1"/>
    <property type="molecule type" value="Genomic_DNA"/>
</dbReference>
<dbReference type="PANTHER" id="PTHR39158:SF1">
    <property type="entry name" value="DNAJ HOMOLOG SUBFAMILY C MEMBER 28"/>
    <property type="match status" value="1"/>
</dbReference>
<proteinExistence type="predicted"/>
<dbReference type="InterPro" id="IPR052573">
    <property type="entry name" value="DnaJ_C_subfamily_28"/>
</dbReference>
<dbReference type="Pfam" id="PF09350">
    <property type="entry name" value="DJC28_CD"/>
    <property type="match status" value="1"/>
</dbReference>
<organism evidence="3 4">
    <name type="scientific">Nannochloropsis salina CCMP1776</name>
    <dbReference type="NCBI Taxonomy" id="1027361"/>
    <lineage>
        <taxon>Eukaryota</taxon>
        <taxon>Sar</taxon>
        <taxon>Stramenopiles</taxon>
        <taxon>Ochrophyta</taxon>
        <taxon>Eustigmatophyceae</taxon>
        <taxon>Eustigmatales</taxon>
        <taxon>Monodopsidaceae</taxon>
        <taxon>Microchloropsis</taxon>
        <taxon>Microchloropsis salina</taxon>
    </lineage>
</organism>
<evidence type="ECO:0000259" key="2">
    <source>
        <dbReference type="Pfam" id="PF09350"/>
    </source>
</evidence>
<protein>
    <recommendedName>
        <fullName evidence="2">DnaJ homologue subfamily C member 28 conserved domain-containing protein</fullName>
    </recommendedName>
</protein>
<dbReference type="PANTHER" id="PTHR39158">
    <property type="entry name" value="OS08G0560600 PROTEIN"/>
    <property type="match status" value="1"/>
</dbReference>
<dbReference type="Proteomes" id="UP000355283">
    <property type="component" value="Unassembled WGS sequence"/>
</dbReference>
<evidence type="ECO:0000256" key="1">
    <source>
        <dbReference type="SAM" id="MobiDB-lite"/>
    </source>
</evidence>
<sequence>MHRLVQDSLHCLRQPRSLFGALYRWRHLSPPPLSSSTRQNDGTSPSDETHPQDNDANPLPSSSFNIVAADAASHRPTRRFNVSTGGTGKNKEDGGQPKVQIFRDLTRNRDPSWERVMEHTTFVSHLPKQLQQYEAEQVNNPLVRDQSRLIIRKDDPANRQWLSLPEFDGGDADGHSTASYFEREVAARKARLNRAERAVFRRRVRREEGAEGGTEGTPEEGMSVEEKIQLAMAQGYFDDLEGKGKPLERLEGHLYATDKTSATYMDVLSKSGVKPVWVERSSRIREAERRLVHRLEAEWAKVVLETWEQGEGAEKAGKEGAAARWKSRVVGLAGLREDVAWINAEIDLYNLQVPSMSLQRMRMTLEEVCDVVQGGEKEGGAWMERGTARAVVRAAEKEGVFSTVTALGSLRLDAEEMKKGRGQRRRTEEEDVGRSASPENGGKGWGKEGEHKGSLLDSLASWLSSGARTGPGRM</sequence>
<feature type="compositionally biased region" description="Polar residues" evidence="1">
    <location>
        <begin position="34"/>
        <end position="46"/>
    </location>
</feature>
<feature type="domain" description="DnaJ homologue subfamily C member 28 conserved" evidence="2">
    <location>
        <begin position="224"/>
        <end position="291"/>
    </location>
</feature>